<name>A0A9D2J978_9FIRM</name>
<reference evidence="2" key="1">
    <citation type="journal article" date="2021" name="PeerJ">
        <title>Extensive microbial diversity within the chicken gut microbiome revealed by metagenomics and culture.</title>
        <authorList>
            <person name="Gilroy R."/>
            <person name="Ravi A."/>
            <person name="Getino M."/>
            <person name="Pursley I."/>
            <person name="Horton D.L."/>
            <person name="Alikhan N.F."/>
            <person name="Baker D."/>
            <person name="Gharbi K."/>
            <person name="Hall N."/>
            <person name="Watson M."/>
            <person name="Adriaenssens E.M."/>
            <person name="Foster-Nyarko E."/>
            <person name="Jarju S."/>
            <person name="Secka A."/>
            <person name="Antonio M."/>
            <person name="Oren A."/>
            <person name="Chaudhuri R.R."/>
            <person name="La Ragione R."/>
            <person name="Hildebrand F."/>
            <person name="Pallen M.J."/>
        </authorList>
    </citation>
    <scope>NUCLEOTIDE SEQUENCE</scope>
    <source>
        <strain evidence="2">ChiSxjej1B13-11774</strain>
    </source>
</reference>
<feature type="signal peptide" evidence="1">
    <location>
        <begin position="1"/>
        <end position="23"/>
    </location>
</feature>
<dbReference type="Proteomes" id="UP000824048">
    <property type="component" value="Unassembled WGS sequence"/>
</dbReference>
<accession>A0A9D2J978</accession>
<reference evidence="2" key="2">
    <citation type="submission" date="2021-04" db="EMBL/GenBank/DDBJ databases">
        <authorList>
            <person name="Gilroy R."/>
        </authorList>
    </citation>
    <scope>NUCLEOTIDE SEQUENCE</scope>
    <source>
        <strain evidence="2">ChiSxjej1B13-11774</strain>
    </source>
</reference>
<dbReference type="EMBL" id="DXBP01000009">
    <property type="protein sequence ID" value="HIZ41271.1"/>
    <property type="molecule type" value="Genomic_DNA"/>
</dbReference>
<feature type="chain" id="PRO_5039116554" evidence="1">
    <location>
        <begin position="24"/>
        <end position="145"/>
    </location>
</feature>
<dbReference type="AlphaFoldDB" id="A0A9D2J978"/>
<evidence type="ECO:0000256" key="1">
    <source>
        <dbReference type="SAM" id="SignalP"/>
    </source>
</evidence>
<evidence type="ECO:0000313" key="3">
    <source>
        <dbReference type="Proteomes" id="UP000824048"/>
    </source>
</evidence>
<sequence length="145" mass="15773">MKKLLSIILCTLFLCVASTTTFAESTRSSEATPYIEARYNEFTTVYAGLVKTGLGFYHIEGGAGTYDSDLRIDITLTIEGCNSSGNYVPIDGFKWTASDYYAVATQATRALSGGAYRAHTVAKCYRNGVLLETVEAYSDVVNVPF</sequence>
<protein>
    <submittedName>
        <fullName evidence="2">Uncharacterized protein</fullName>
    </submittedName>
</protein>
<comment type="caution">
    <text evidence="2">The sequence shown here is derived from an EMBL/GenBank/DDBJ whole genome shotgun (WGS) entry which is preliminary data.</text>
</comment>
<keyword evidence="1" id="KW-0732">Signal</keyword>
<organism evidence="2 3">
    <name type="scientific">Candidatus Gemmiger excrementigallinarum</name>
    <dbReference type="NCBI Taxonomy" id="2838609"/>
    <lineage>
        <taxon>Bacteria</taxon>
        <taxon>Bacillati</taxon>
        <taxon>Bacillota</taxon>
        <taxon>Clostridia</taxon>
        <taxon>Eubacteriales</taxon>
        <taxon>Gemmiger</taxon>
    </lineage>
</organism>
<proteinExistence type="predicted"/>
<gene>
    <name evidence="2" type="ORF">H9811_01775</name>
</gene>
<evidence type="ECO:0000313" key="2">
    <source>
        <dbReference type="EMBL" id="HIZ41271.1"/>
    </source>
</evidence>